<keyword evidence="2 4" id="KW-0853">WD repeat</keyword>
<evidence type="ECO:0000313" key="6">
    <source>
        <dbReference type="Proteomes" id="UP001201163"/>
    </source>
</evidence>
<dbReference type="GO" id="GO:0006364">
    <property type="term" value="P:rRNA processing"/>
    <property type="evidence" value="ECO:0007669"/>
    <property type="project" value="InterPro"/>
</dbReference>
<keyword evidence="6" id="KW-1185">Reference proteome</keyword>
<reference evidence="5" key="1">
    <citation type="submission" date="2022-01" db="EMBL/GenBank/DDBJ databases">
        <title>Comparative genomics reveals a dynamic genome evolution in the ectomycorrhizal milk-cap (Lactarius) mushrooms.</title>
        <authorList>
            <consortium name="DOE Joint Genome Institute"/>
            <person name="Lebreton A."/>
            <person name="Tang N."/>
            <person name="Kuo A."/>
            <person name="LaButti K."/>
            <person name="Drula E."/>
            <person name="Barry K."/>
            <person name="Clum A."/>
            <person name="Lipzen A."/>
            <person name="Mousain D."/>
            <person name="Ng V."/>
            <person name="Wang R."/>
            <person name="Wang X."/>
            <person name="Dai Y."/>
            <person name="Henrissat B."/>
            <person name="Grigoriev I.V."/>
            <person name="Guerin-Laguette A."/>
            <person name="Yu F."/>
            <person name="Martin F.M."/>
        </authorList>
    </citation>
    <scope>NUCLEOTIDE SEQUENCE</scope>
    <source>
        <strain evidence="5">QP</strain>
    </source>
</reference>
<keyword evidence="3" id="KW-0677">Repeat</keyword>
<dbReference type="GO" id="GO:0005634">
    <property type="term" value="C:nucleus"/>
    <property type="evidence" value="ECO:0007669"/>
    <property type="project" value="TreeGrafter"/>
</dbReference>
<dbReference type="PANTHER" id="PTHR14091">
    <property type="entry name" value="PERIODIC TRYPTOPHAN PROTEIN 1"/>
    <property type="match status" value="1"/>
</dbReference>
<evidence type="ECO:0000256" key="3">
    <source>
        <dbReference type="ARBA" id="ARBA00022737"/>
    </source>
</evidence>
<dbReference type="SMART" id="SM00320">
    <property type="entry name" value="WD40"/>
    <property type="match status" value="1"/>
</dbReference>
<dbReference type="PANTHER" id="PTHR14091:SF0">
    <property type="entry name" value="PERIODIC TRYPTOPHAN PROTEIN 1 HOMOLOG"/>
    <property type="match status" value="1"/>
</dbReference>
<dbReference type="InterPro" id="IPR044285">
    <property type="entry name" value="PWP1"/>
</dbReference>
<dbReference type="InterPro" id="IPR036322">
    <property type="entry name" value="WD40_repeat_dom_sf"/>
</dbReference>
<dbReference type="PROSITE" id="PS50294">
    <property type="entry name" value="WD_REPEATS_REGION"/>
    <property type="match status" value="1"/>
</dbReference>
<evidence type="ECO:0000256" key="4">
    <source>
        <dbReference type="PROSITE-ProRule" id="PRU00221"/>
    </source>
</evidence>
<dbReference type="PROSITE" id="PS50082">
    <property type="entry name" value="WD_REPEATS_2"/>
    <property type="match status" value="1"/>
</dbReference>
<protein>
    <submittedName>
        <fullName evidence="5">Uncharacterized protein</fullName>
    </submittedName>
</protein>
<dbReference type="AlphaFoldDB" id="A0AAD4LPW8"/>
<comment type="caution">
    <text evidence="5">The sequence shown here is derived from an EMBL/GenBank/DDBJ whole genome shotgun (WGS) entry which is preliminary data.</text>
</comment>
<dbReference type="Proteomes" id="UP001201163">
    <property type="component" value="Unassembled WGS sequence"/>
</dbReference>
<dbReference type="PROSITE" id="PS00678">
    <property type="entry name" value="WD_REPEATS_1"/>
    <property type="match status" value="1"/>
</dbReference>
<dbReference type="InterPro" id="IPR001680">
    <property type="entry name" value="WD40_rpt"/>
</dbReference>
<proteinExistence type="predicted"/>
<feature type="repeat" description="WD" evidence="4">
    <location>
        <begin position="137"/>
        <end position="172"/>
    </location>
</feature>
<dbReference type="InterPro" id="IPR015943">
    <property type="entry name" value="WD40/YVTN_repeat-like_dom_sf"/>
</dbReference>
<accession>A0AAD4LPW8</accession>
<evidence type="ECO:0000313" key="5">
    <source>
        <dbReference type="EMBL" id="KAH8998392.1"/>
    </source>
</evidence>
<name>A0AAD4LPW8_9AGAM</name>
<gene>
    <name evidence="5" type="ORF">EDB92DRAFT_1834861</name>
</gene>
<dbReference type="InterPro" id="IPR019775">
    <property type="entry name" value="WD40_repeat_CS"/>
</dbReference>
<dbReference type="Pfam" id="PF00400">
    <property type="entry name" value="WD40"/>
    <property type="match status" value="1"/>
</dbReference>
<organism evidence="5 6">
    <name type="scientific">Lactarius akahatsu</name>
    <dbReference type="NCBI Taxonomy" id="416441"/>
    <lineage>
        <taxon>Eukaryota</taxon>
        <taxon>Fungi</taxon>
        <taxon>Dikarya</taxon>
        <taxon>Basidiomycota</taxon>
        <taxon>Agaricomycotina</taxon>
        <taxon>Agaricomycetes</taxon>
        <taxon>Russulales</taxon>
        <taxon>Russulaceae</taxon>
        <taxon>Lactarius</taxon>
    </lineage>
</organism>
<dbReference type="SUPFAM" id="SSF50978">
    <property type="entry name" value="WD40 repeat-like"/>
    <property type="match status" value="1"/>
</dbReference>
<evidence type="ECO:0000256" key="2">
    <source>
        <dbReference type="ARBA" id="ARBA00022574"/>
    </source>
</evidence>
<dbReference type="Gene3D" id="2.130.10.10">
    <property type="entry name" value="YVTN repeat-like/Quinoprotein amine dehydrogenase"/>
    <property type="match status" value="1"/>
</dbReference>
<keyword evidence="1" id="KW-0597">Phosphoprotein</keyword>
<sequence length="194" mass="21695">MTKKTMGRHPVRLVTPYLGSPPTDNMLVTAIVEQNVPQLHFFVFDEPTEYLGPHHDLLLSSMPLCLEWLDYPVSSANKEESMDTKDGPDSRFGNYVAIGTLEPEIEIYSIDLLDSVARPRGRGHGQEEKAKHRSASEAHHVDAILSLSWNRTARQMLASGSADCTVKLWDLSRDPKEGALRSFGKLHMDKVQAV</sequence>
<evidence type="ECO:0000256" key="1">
    <source>
        <dbReference type="ARBA" id="ARBA00022553"/>
    </source>
</evidence>
<dbReference type="EMBL" id="JAKELL010000005">
    <property type="protein sequence ID" value="KAH8998392.1"/>
    <property type="molecule type" value="Genomic_DNA"/>
</dbReference>